<keyword evidence="2" id="KW-1185">Reference proteome</keyword>
<name>A0A8S1J8G1_9CHLO</name>
<dbReference type="EMBL" id="CAJHUC010002307">
    <property type="protein sequence ID" value="CAD7703568.1"/>
    <property type="molecule type" value="Genomic_DNA"/>
</dbReference>
<organism evidence="1 2">
    <name type="scientific">Ostreobium quekettii</name>
    <dbReference type="NCBI Taxonomy" id="121088"/>
    <lineage>
        <taxon>Eukaryota</taxon>
        <taxon>Viridiplantae</taxon>
        <taxon>Chlorophyta</taxon>
        <taxon>core chlorophytes</taxon>
        <taxon>Ulvophyceae</taxon>
        <taxon>TCBD clade</taxon>
        <taxon>Bryopsidales</taxon>
        <taxon>Ostreobineae</taxon>
        <taxon>Ostreobiaceae</taxon>
        <taxon>Ostreobium</taxon>
    </lineage>
</organism>
<dbReference type="Proteomes" id="UP000708148">
    <property type="component" value="Unassembled WGS sequence"/>
</dbReference>
<dbReference type="AlphaFoldDB" id="A0A8S1J8G1"/>
<evidence type="ECO:0000313" key="2">
    <source>
        <dbReference type="Proteomes" id="UP000708148"/>
    </source>
</evidence>
<protein>
    <submittedName>
        <fullName evidence="1">Uncharacterized protein</fullName>
    </submittedName>
</protein>
<gene>
    <name evidence="1" type="ORF">OSTQU699_LOCUS8925</name>
</gene>
<accession>A0A8S1J8G1</accession>
<sequence length="250" mass="27637">MGRVCLSGVWPGPFMCTAALRTHLHKKHVGDFFRRFCFGICSAPVGRRTAWLGISGRGSGCGGMASAGGEDGEPPLFSFTNDATFPNKVKLRKEFDLWPVVATVGGDVDVRQPGFEPKFSVKDTILKGRFFVEPAKKTVGYRKTINAPLAGTVDLQAEVCYWGALKPKWHLQYRLGGMCKTDGGDTLKMRRKVALGEKLALEFRGHLRWPMPVAAVGRLEGQSGYRLGEERNEEGIFQFTLDEANAYINF</sequence>
<proteinExistence type="predicted"/>
<evidence type="ECO:0000313" key="1">
    <source>
        <dbReference type="EMBL" id="CAD7703568.1"/>
    </source>
</evidence>
<comment type="caution">
    <text evidence="1">The sequence shown here is derived from an EMBL/GenBank/DDBJ whole genome shotgun (WGS) entry which is preliminary data.</text>
</comment>
<reference evidence="1" key="1">
    <citation type="submission" date="2020-12" db="EMBL/GenBank/DDBJ databases">
        <authorList>
            <person name="Iha C."/>
        </authorList>
    </citation>
    <scope>NUCLEOTIDE SEQUENCE</scope>
</reference>